<protein>
    <recommendedName>
        <fullName evidence="4">Methionyl-tRNA formyltransferase, mitochondrial</fullName>
        <ecNumber evidence="3">2.1.2.9</ecNumber>
    </recommendedName>
</protein>
<keyword evidence="8" id="KW-0496">Mitochondrion</keyword>
<dbReference type="PANTHER" id="PTHR11138:SF5">
    <property type="entry name" value="METHIONYL-TRNA FORMYLTRANSFERASE, MITOCHONDRIAL"/>
    <property type="match status" value="1"/>
</dbReference>
<accession>A0A7M7N0S2</accession>
<dbReference type="InterPro" id="IPR036477">
    <property type="entry name" value="Formyl_transf_N_sf"/>
</dbReference>
<keyword evidence="7" id="KW-0809">Transit peptide</keyword>
<evidence type="ECO:0000256" key="7">
    <source>
        <dbReference type="ARBA" id="ARBA00022946"/>
    </source>
</evidence>
<comment type="similarity">
    <text evidence="2">Belongs to the Fmt family.</text>
</comment>
<evidence type="ECO:0000256" key="6">
    <source>
        <dbReference type="ARBA" id="ARBA00022917"/>
    </source>
</evidence>
<dbReference type="PANTHER" id="PTHR11138">
    <property type="entry name" value="METHIONYL-TRNA FORMYLTRANSFERASE"/>
    <property type="match status" value="1"/>
</dbReference>
<dbReference type="OrthoDB" id="10268103at2759"/>
<evidence type="ECO:0000256" key="10">
    <source>
        <dbReference type="ARBA" id="ARBA00057846"/>
    </source>
</evidence>
<dbReference type="FunFam" id="3.40.50.12230:FF:000003">
    <property type="entry name" value="methionyl-tRNA formyltransferase, mitochondrial"/>
    <property type="match status" value="1"/>
</dbReference>
<dbReference type="InParanoid" id="A0A7M7N0S2"/>
<dbReference type="RefSeq" id="XP_030829259.1">
    <property type="nucleotide sequence ID" value="XM_030973399.1"/>
</dbReference>
<evidence type="ECO:0000313" key="13">
    <source>
        <dbReference type="EnsemblMetazoa" id="XP_030829259"/>
    </source>
</evidence>
<dbReference type="Proteomes" id="UP000007110">
    <property type="component" value="Unassembled WGS sequence"/>
</dbReference>
<evidence type="ECO:0000313" key="14">
    <source>
        <dbReference type="Proteomes" id="UP000007110"/>
    </source>
</evidence>
<dbReference type="SUPFAM" id="SSF53328">
    <property type="entry name" value="Formyltransferase"/>
    <property type="match status" value="1"/>
</dbReference>
<keyword evidence="14" id="KW-1185">Reference proteome</keyword>
<dbReference type="InterPro" id="IPR005793">
    <property type="entry name" value="Formyl_trans_C"/>
</dbReference>
<evidence type="ECO:0000256" key="8">
    <source>
        <dbReference type="ARBA" id="ARBA00023128"/>
    </source>
</evidence>
<dbReference type="EC" id="2.1.2.9" evidence="3"/>
<dbReference type="InterPro" id="IPR005794">
    <property type="entry name" value="Fmt"/>
</dbReference>
<dbReference type="GO" id="GO:0071951">
    <property type="term" value="P:conversion of methionyl-tRNA to N-formyl-methionyl-tRNA"/>
    <property type="evidence" value="ECO:0000318"/>
    <property type="project" value="GO_Central"/>
</dbReference>
<dbReference type="Gene3D" id="3.40.50.12230">
    <property type="match status" value="1"/>
</dbReference>
<comment type="catalytic activity">
    <reaction evidence="9">
        <text>L-methionyl-tRNA(fMet) + (6R)-10-formyltetrahydrofolate = N-formyl-L-methionyl-tRNA(fMet) + (6S)-5,6,7,8-tetrahydrofolate + H(+)</text>
        <dbReference type="Rhea" id="RHEA:24380"/>
        <dbReference type="Rhea" id="RHEA-COMP:9952"/>
        <dbReference type="Rhea" id="RHEA-COMP:9953"/>
        <dbReference type="ChEBI" id="CHEBI:15378"/>
        <dbReference type="ChEBI" id="CHEBI:57453"/>
        <dbReference type="ChEBI" id="CHEBI:78530"/>
        <dbReference type="ChEBI" id="CHEBI:78844"/>
        <dbReference type="ChEBI" id="CHEBI:195366"/>
        <dbReference type="EC" id="2.1.2.9"/>
    </reaction>
    <physiologicalReaction direction="left-to-right" evidence="9">
        <dbReference type="Rhea" id="RHEA:24381"/>
    </physiologicalReaction>
</comment>
<dbReference type="NCBIfam" id="TIGR00460">
    <property type="entry name" value="fmt"/>
    <property type="match status" value="1"/>
</dbReference>
<dbReference type="Pfam" id="PF00551">
    <property type="entry name" value="Formyl_trans_N"/>
    <property type="match status" value="1"/>
</dbReference>
<evidence type="ECO:0000256" key="4">
    <source>
        <dbReference type="ARBA" id="ARBA00014185"/>
    </source>
</evidence>
<comment type="subcellular location">
    <subcellularLocation>
        <location evidence="1">Mitochondrion</location>
    </subcellularLocation>
</comment>
<dbReference type="CDD" id="cd08704">
    <property type="entry name" value="Met_tRNA_FMT_C"/>
    <property type="match status" value="1"/>
</dbReference>
<keyword evidence="6" id="KW-0648">Protein biosynthesis</keyword>
<dbReference type="CDD" id="cd08646">
    <property type="entry name" value="FMT_core_Met-tRNA-FMT_N"/>
    <property type="match status" value="1"/>
</dbReference>
<proteinExistence type="inferred from homology"/>
<evidence type="ECO:0000256" key="9">
    <source>
        <dbReference type="ARBA" id="ARBA00052555"/>
    </source>
</evidence>
<dbReference type="GO" id="GO:0004479">
    <property type="term" value="F:methionyl-tRNA formyltransferase activity"/>
    <property type="evidence" value="ECO:0000318"/>
    <property type="project" value="GO_Central"/>
</dbReference>
<dbReference type="Pfam" id="PF02911">
    <property type="entry name" value="Formyl_trans_C"/>
    <property type="match status" value="1"/>
</dbReference>
<evidence type="ECO:0000256" key="3">
    <source>
        <dbReference type="ARBA" id="ARBA00012261"/>
    </source>
</evidence>
<name>A0A7M7N0S2_STRPU</name>
<reference evidence="13" key="2">
    <citation type="submission" date="2021-01" db="UniProtKB">
        <authorList>
            <consortium name="EnsemblMetazoa"/>
        </authorList>
    </citation>
    <scope>IDENTIFICATION</scope>
</reference>
<sequence length="389" mass="44880">MKQIFITMPHVMLKRHVFSIGLFLTSHHSNCLRLHRTKNVGKVLFAQRQCHVQCQTGQDRRWNVMFFGTDHFSLPHLQLMEESRQNGHLIDKLEVVVPQSTFIKRRGKTRKPSPVWEFCQEQHLTCHQWPLDDHISGFDVGVTVSFGHLLPEWLIKSFPLGILNVHPSLLPRWRGGAPIQHTILNGDEVTGVSIMRIQPHRFDVGPILLQREYNVPSNSTTKSLTHLLAKKGSEMLSEVLHNLTWFIEHEMPQREEGATLGLKIPNKLAWIDWGATSQDIYRLYRAVGEQMPLKTLFGGEEMRLEQMVSPADCSDLPIYEGDEPGLISLPKNKSIIYVRCKDGWVGFCSVSPIGRKRMTAKEFYNGYLSGRRRDDEERRCFKNHDTTNR</sequence>
<feature type="domain" description="Formyl transferase N-terminal" evidence="11">
    <location>
        <begin position="63"/>
        <end position="240"/>
    </location>
</feature>
<evidence type="ECO:0000256" key="5">
    <source>
        <dbReference type="ARBA" id="ARBA00022679"/>
    </source>
</evidence>
<dbReference type="InterPro" id="IPR044135">
    <property type="entry name" value="Met-tRNA-FMT_C"/>
</dbReference>
<evidence type="ECO:0000259" key="11">
    <source>
        <dbReference type="Pfam" id="PF00551"/>
    </source>
</evidence>
<reference evidence="14" key="1">
    <citation type="submission" date="2015-02" db="EMBL/GenBank/DDBJ databases">
        <title>Genome sequencing for Strongylocentrotus purpuratus.</title>
        <authorList>
            <person name="Murali S."/>
            <person name="Liu Y."/>
            <person name="Vee V."/>
            <person name="English A."/>
            <person name="Wang M."/>
            <person name="Skinner E."/>
            <person name="Han Y."/>
            <person name="Muzny D.M."/>
            <person name="Worley K.C."/>
            <person name="Gibbs R.A."/>
        </authorList>
    </citation>
    <scope>NUCLEOTIDE SEQUENCE</scope>
</reference>
<dbReference type="GeneID" id="575597"/>
<evidence type="ECO:0000256" key="2">
    <source>
        <dbReference type="ARBA" id="ARBA00010699"/>
    </source>
</evidence>
<comment type="function">
    <text evidence="10">Methionyl-tRNA formyltransferase that formylates methionyl-tRNA in mitochondria and is crucial for translation initiation.</text>
</comment>
<dbReference type="InterPro" id="IPR041711">
    <property type="entry name" value="Met-tRNA-FMT_N"/>
</dbReference>
<dbReference type="AlphaFoldDB" id="A0A7M7N0S2"/>
<dbReference type="SUPFAM" id="SSF50486">
    <property type="entry name" value="FMT C-terminal domain-like"/>
    <property type="match status" value="1"/>
</dbReference>
<feature type="domain" description="Formyl transferase C-terminal" evidence="12">
    <location>
        <begin position="263"/>
        <end position="367"/>
    </location>
</feature>
<dbReference type="EnsemblMetazoa" id="XM_030973399">
    <property type="protein sequence ID" value="XP_030829259"/>
    <property type="gene ID" value="LOC575597"/>
</dbReference>
<organism evidence="13 14">
    <name type="scientific">Strongylocentrotus purpuratus</name>
    <name type="common">Purple sea urchin</name>
    <dbReference type="NCBI Taxonomy" id="7668"/>
    <lineage>
        <taxon>Eukaryota</taxon>
        <taxon>Metazoa</taxon>
        <taxon>Echinodermata</taxon>
        <taxon>Eleutherozoa</taxon>
        <taxon>Echinozoa</taxon>
        <taxon>Echinoidea</taxon>
        <taxon>Euechinoidea</taxon>
        <taxon>Echinacea</taxon>
        <taxon>Camarodonta</taxon>
        <taxon>Echinidea</taxon>
        <taxon>Strongylocentrotidae</taxon>
        <taxon>Strongylocentrotus</taxon>
    </lineage>
</organism>
<evidence type="ECO:0000256" key="1">
    <source>
        <dbReference type="ARBA" id="ARBA00004173"/>
    </source>
</evidence>
<dbReference type="KEGG" id="spu:575597"/>
<evidence type="ECO:0000259" key="12">
    <source>
        <dbReference type="Pfam" id="PF02911"/>
    </source>
</evidence>
<dbReference type="InterPro" id="IPR002376">
    <property type="entry name" value="Formyl_transf_N"/>
</dbReference>
<dbReference type="OMA" id="GASPIHE"/>
<keyword evidence="5" id="KW-0808">Transferase</keyword>
<dbReference type="InterPro" id="IPR011034">
    <property type="entry name" value="Formyl_transferase-like_C_sf"/>
</dbReference>
<dbReference type="GO" id="GO:0005739">
    <property type="term" value="C:mitochondrion"/>
    <property type="evidence" value="ECO:0000318"/>
    <property type="project" value="GO_Central"/>
</dbReference>